<name>A0ABW6AFT0_9BACT</name>
<feature type="transmembrane region" description="Helical" evidence="1">
    <location>
        <begin position="9"/>
        <end position="27"/>
    </location>
</feature>
<evidence type="ECO:0000313" key="3">
    <source>
        <dbReference type="Proteomes" id="UP001597512"/>
    </source>
</evidence>
<sequence>MKKRRQNFLVYRFLCFLMALHVINIGIDTPDIESLSSRTTAYHKDLSINKIESISEFVLETCLGFVDAVPEHDDPDEDSEFAEREHDYTFTQLFVFTPMLPPVRYLMTGNLPFRPACNATPTSEIIAPPPKYIL</sequence>
<keyword evidence="1" id="KW-0812">Transmembrane</keyword>
<keyword evidence="1" id="KW-0472">Membrane</keyword>
<dbReference type="RefSeq" id="WP_381499882.1">
    <property type="nucleotide sequence ID" value="NZ_JBHUOM010000002.1"/>
</dbReference>
<keyword evidence="3" id="KW-1185">Reference proteome</keyword>
<organism evidence="2 3">
    <name type="scientific">Spirosoma flavum</name>
    <dbReference type="NCBI Taxonomy" id="2048557"/>
    <lineage>
        <taxon>Bacteria</taxon>
        <taxon>Pseudomonadati</taxon>
        <taxon>Bacteroidota</taxon>
        <taxon>Cytophagia</taxon>
        <taxon>Cytophagales</taxon>
        <taxon>Cytophagaceae</taxon>
        <taxon>Spirosoma</taxon>
    </lineage>
</organism>
<dbReference type="EMBL" id="JBHUOM010000002">
    <property type="protein sequence ID" value="MFD2934291.1"/>
    <property type="molecule type" value="Genomic_DNA"/>
</dbReference>
<evidence type="ECO:0000256" key="1">
    <source>
        <dbReference type="SAM" id="Phobius"/>
    </source>
</evidence>
<dbReference type="Proteomes" id="UP001597512">
    <property type="component" value="Unassembled WGS sequence"/>
</dbReference>
<proteinExistence type="predicted"/>
<protein>
    <submittedName>
        <fullName evidence="2">Uncharacterized protein</fullName>
    </submittedName>
</protein>
<evidence type="ECO:0000313" key="2">
    <source>
        <dbReference type="EMBL" id="MFD2934291.1"/>
    </source>
</evidence>
<gene>
    <name evidence="2" type="ORF">ACFS25_10895</name>
</gene>
<comment type="caution">
    <text evidence="2">The sequence shown here is derived from an EMBL/GenBank/DDBJ whole genome shotgun (WGS) entry which is preliminary data.</text>
</comment>
<accession>A0ABW6AFT0</accession>
<reference evidence="3" key="1">
    <citation type="journal article" date="2019" name="Int. J. Syst. Evol. Microbiol.">
        <title>The Global Catalogue of Microorganisms (GCM) 10K type strain sequencing project: providing services to taxonomists for standard genome sequencing and annotation.</title>
        <authorList>
            <consortium name="The Broad Institute Genomics Platform"/>
            <consortium name="The Broad Institute Genome Sequencing Center for Infectious Disease"/>
            <person name="Wu L."/>
            <person name="Ma J."/>
        </authorList>
    </citation>
    <scope>NUCLEOTIDE SEQUENCE [LARGE SCALE GENOMIC DNA]</scope>
    <source>
        <strain evidence="3">KCTC 52490</strain>
    </source>
</reference>
<keyword evidence="1" id="KW-1133">Transmembrane helix</keyword>